<evidence type="ECO:0000259" key="2">
    <source>
        <dbReference type="Pfam" id="PF26130"/>
    </source>
</evidence>
<accession>A0ABU6UPT2</accession>
<evidence type="ECO:0000256" key="1">
    <source>
        <dbReference type="SAM" id="MobiDB-lite"/>
    </source>
</evidence>
<protein>
    <recommendedName>
        <fullName evidence="2">PB1-like domain-containing protein</fullName>
    </recommendedName>
</protein>
<feature type="region of interest" description="Disordered" evidence="1">
    <location>
        <begin position="180"/>
        <end position="231"/>
    </location>
</feature>
<dbReference type="Pfam" id="PF26130">
    <property type="entry name" value="PB1-like"/>
    <property type="match status" value="1"/>
</dbReference>
<gene>
    <name evidence="3" type="ORF">PIB30_072767</name>
</gene>
<proteinExistence type="predicted"/>
<feature type="non-terminal residue" evidence="3">
    <location>
        <position position="1"/>
    </location>
</feature>
<dbReference type="InterPro" id="IPR058594">
    <property type="entry name" value="PB1-like_dom_pln"/>
</dbReference>
<organism evidence="3 4">
    <name type="scientific">Stylosanthes scabra</name>
    <dbReference type="NCBI Taxonomy" id="79078"/>
    <lineage>
        <taxon>Eukaryota</taxon>
        <taxon>Viridiplantae</taxon>
        <taxon>Streptophyta</taxon>
        <taxon>Embryophyta</taxon>
        <taxon>Tracheophyta</taxon>
        <taxon>Spermatophyta</taxon>
        <taxon>Magnoliopsida</taxon>
        <taxon>eudicotyledons</taxon>
        <taxon>Gunneridae</taxon>
        <taxon>Pentapetalae</taxon>
        <taxon>rosids</taxon>
        <taxon>fabids</taxon>
        <taxon>Fabales</taxon>
        <taxon>Fabaceae</taxon>
        <taxon>Papilionoideae</taxon>
        <taxon>50 kb inversion clade</taxon>
        <taxon>dalbergioids sensu lato</taxon>
        <taxon>Dalbergieae</taxon>
        <taxon>Pterocarpus clade</taxon>
        <taxon>Stylosanthes</taxon>
    </lineage>
</organism>
<keyword evidence="4" id="KW-1185">Reference proteome</keyword>
<feature type="domain" description="PB1-like" evidence="2">
    <location>
        <begin position="87"/>
        <end position="171"/>
    </location>
</feature>
<dbReference type="Proteomes" id="UP001341840">
    <property type="component" value="Unassembled WGS sequence"/>
</dbReference>
<evidence type="ECO:0000313" key="4">
    <source>
        <dbReference type="Proteomes" id="UP001341840"/>
    </source>
</evidence>
<reference evidence="3 4" key="1">
    <citation type="journal article" date="2023" name="Plants (Basel)">
        <title>Bridging the Gap: Combining Genomics and Transcriptomics Approaches to Understand Stylosanthes scabra, an Orphan Legume from the Brazilian Caatinga.</title>
        <authorList>
            <person name="Ferreira-Neto J.R.C."/>
            <person name="da Silva M.D."/>
            <person name="Binneck E."/>
            <person name="de Melo N.F."/>
            <person name="da Silva R.H."/>
            <person name="de Melo A.L.T.M."/>
            <person name="Pandolfi V."/>
            <person name="Bustamante F.O."/>
            <person name="Brasileiro-Vidal A.C."/>
            <person name="Benko-Iseppon A.M."/>
        </authorList>
    </citation>
    <scope>NUCLEOTIDE SEQUENCE [LARGE SCALE GENOMIC DNA]</scope>
    <source>
        <tissue evidence="3">Leaves</tissue>
    </source>
</reference>
<evidence type="ECO:0000313" key="3">
    <source>
        <dbReference type="EMBL" id="MED6162672.1"/>
    </source>
</evidence>
<comment type="caution">
    <text evidence="3">The sequence shown here is derived from an EMBL/GenBank/DDBJ whole genome shotgun (WGS) entry which is preliminary data.</text>
</comment>
<sequence length="319" mass="34526">LVTLFSHLEFMRRRVLCITNGTSQLLMQLKFMSSSASLKLCITLKPSTSSESKSEQMLLTTVKLLKGECLILFYRFKSCARQMVIFVVPVLHYGGRLERIWNGSLCYLDGKVKECDPVDIDFVSLKGLEDLCKGIGYLKFKAIYWQEPSAIEFEDGLHLIEGDSDINEMWEWEWACGGSGVGPSSGSGSAGGFGPTSGSGAGPSSGSGSGGGIGPASGSATGPGVDTTNLEPNLDDFSGCFEDEMPPDIGADIPEEDIPYDYASEGFNTPVASDDERVPGPAGPNFNEEARFGEVHLELKMQFASMKIFRNALKDVFIF</sequence>
<name>A0ABU6UPT2_9FABA</name>
<dbReference type="EMBL" id="JASCZI010121697">
    <property type="protein sequence ID" value="MED6162672.1"/>
    <property type="molecule type" value="Genomic_DNA"/>
</dbReference>
<feature type="compositionally biased region" description="Gly residues" evidence="1">
    <location>
        <begin position="180"/>
        <end position="215"/>
    </location>
</feature>